<dbReference type="Gene3D" id="2.30.120.10">
    <property type="match status" value="1"/>
</dbReference>
<proteinExistence type="inferred from homology"/>
<evidence type="ECO:0000256" key="2">
    <source>
        <dbReference type="ARBA" id="ARBA00022801"/>
    </source>
</evidence>
<dbReference type="GO" id="GO:0046872">
    <property type="term" value="F:metal ion binding"/>
    <property type="evidence" value="ECO:0007669"/>
    <property type="project" value="UniProtKB-KW"/>
</dbReference>
<feature type="binding site" evidence="5">
    <location>
        <position position="341"/>
    </location>
    <ligand>
        <name>Ca(2+)</name>
        <dbReference type="ChEBI" id="CHEBI:29108"/>
    </ligand>
</feature>
<evidence type="ECO:0000256" key="1">
    <source>
        <dbReference type="ARBA" id="ARBA00006586"/>
    </source>
</evidence>
<dbReference type="GO" id="GO:0017000">
    <property type="term" value="P:antibiotic biosynthetic process"/>
    <property type="evidence" value="ECO:0007669"/>
    <property type="project" value="InterPro"/>
</dbReference>
<feature type="binding site" evidence="5">
    <location>
        <position position="344"/>
    </location>
    <ligand>
        <name>Ca(2+)</name>
        <dbReference type="ChEBI" id="CHEBI:29108"/>
    </ligand>
</feature>
<reference evidence="7 8" key="1">
    <citation type="submission" date="2019-09" db="EMBL/GenBank/DDBJ databases">
        <title>Draft genome sequence of the thermophilic Saccharopolyspora hirsuta VKM Ac-666T.</title>
        <authorList>
            <person name="Lobastova T.G."/>
            <person name="Fokina V."/>
            <person name="Bragin E.Y."/>
            <person name="Shtratnikova V.Y."/>
            <person name="Starodumova I.P."/>
            <person name="Tarlachkov S.V."/>
            <person name="Donova M.V."/>
        </authorList>
    </citation>
    <scope>NUCLEOTIDE SEQUENCE [LARGE SCALE GENOMIC DNA]</scope>
    <source>
        <strain evidence="7 8">VKM Ac-666</strain>
    </source>
</reference>
<dbReference type="Gene3D" id="1.10.439.10">
    <property type="entry name" value="Penicillin Amidohydrolase, domain 1"/>
    <property type="match status" value="1"/>
</dbReference>
<dbReference type="Gene3D" id="3.60.20.10">
    <property type="entry name" value="Glutamine Phosphoribosylpyrophosphate, subunit 1, domain 1"/>
    <property type="match status" value="1"/>
</dbReference>
<comment type="cofactor">
    <cofactor evidence="5">
        <name>Ca(2+)</name>
        <dbReference type="ChEBI" id="CHEBI:29108"/>
    </cofactor>
    <text evidence="5">Binds 1 Ca(2+) ion per dimer.</text>
</comment>
<dbReference type="InterPro" id="IPR014395">
    <property type="entry name" value="Pen/GL7ACA/AHL_acylase"/>
</dbReference>
<dbReference type="PIRSF" id="PIRSF001227">
    <property type="entry name" value="Pen_acylase"/>
    <property type="match status" value="1"/>
</dbReference>
<evidence type="ECO:0000256" key="3">
    <source>
        <dbReference type="ARBA" id="ARBA00023145"/>
    </source>
</evidence>
<keyword evidence="5" id="KW-0479">Metal-binding</keyword>
<dbReference type="CDD" id="cd03747">
    <property type="entry name" value="Ntn_PGA_like"/>
    <property type="match status" value="1"/>
</dbReference>
<sequence length="800" mass="89263">MREVVVGVDQVRFSRRQGLVAAAVGIAGAGVMAGATADAAPNRAHYRVRGLRAPVELIVDRYGVPHIYARDEDDVFLAQGFNAARERLFQIDLWRRRGLGKLAEVLGPDYVPQDRATRLFLYRGDMDVEWARYSPDAQRIAARFTAGINAYLDWLDEHPEQLPAEFGVLGYRPDRWEPADVVRIRSHGLTRNLTSEVKRARVACAAGVDADQVRQGLQPDHRTVVPDGFDPCALPDDVLEVFDLATQEVEFAEGRIRKSVVRDPATEGSNNWVISGERTATGRPILANDPHRAYSAPSLRYLAHLSAPGLDVIGAGEPALPGISIGHNGTVAFGLTIFPMDQEDLYVYELDPADRRRYRYQGGWEAMSVLREQVEVRDEAARTVELAFTRHGPVIHVDEQRNLAYAVRTAWLEPGMSPYFGSVAYMRARNFDEFTRAMRNWGAPTENQVYADVDGNIGWVPGGLAPKRVGYDGLLPVPGDGRYEWDGFRSGDDLPRRLNPAEGFIATANQFNLPPEHQGLGLGYEWTNPFRHQRIVEVLSRQRRHTIADSQQLQNDQLSIPARRLIALLSGVDSGESDLRRALRMLRGWDAVEAADSGPAALFEVWLSKHLGPGFVRAAVPKAAEIIEDADTLVLLDELENPGRWLPDAAARDRLLLDTLRSAYAEVRELLGRGERTWKWGELQHSFFQHPASAAFNAVDRARFDVGPLPRGGSPDTVNQSSYRTSDFRQTNGPSFRMVLDVGDWDSSVAVNTPGQSGDPDDPHYRDLAERWRTGEYFPLAYSREAVESIAERWVQLLPA</sequence>
<dbReference type="Proteomes" id="UP000323946">
    <property type="component" value="Unassembled WGS sequence"/>
</dbReference>
<dbReference type="PANTHER" id="PTHR34218">
    <property type="entry name" value="PEPTIDASE S45 PENICILLIN AMIDASE"/>
    <property type="match status" value="1"/>
</dbReference>
<keyword evidence="8" id="KW-1185">Reference proteome</keyword>
<dbReference type="PANTHER" id="PTHR34218:SF4">
    <property type="entry name" value="ACYL-HOMOSERINE LACTONE ACYLASE QUIP"/>
    <property type="match status" value="1"/>
</dbReference>
<keyword evidence="5" id="KW-0106">Calcium</keyword>
<dbReference type="InterPro" id="IPR002692">
    <property type="entry name" value="S45"/>
</dbReference>
<dbReference type="InterPro" id="IPR043146">
    <property type="entry name" value="Penicillin_amidase_N_B-knob"/>
</dbReference>
<protein>
    <submittedName>
        <fullName evidence="7">Penicillin acylase family protein</fullName>
    </submittedName>
</protein>
<comment type="similarity">
    <text evidence="1">Belongs to the peptidase S45 family.</text>
</comment>
<keyword evidence="3" id="KW-0865">Zymogen</keyword>
<evidence type="ECO:0000256" key="4">
    <source>
        <dbReference type="PIRSR" id="PIRSR001227-1"/>
    </source>
</evidence>
<name>A0A5M7C2Q8_SACHI</name>
<feature type="region of interest" description="Disordered" evidence="6">
    <location>
        <begin position="708"/>
        <end position="727"/>
    </location>
</feature>
<dbReference type="InterPro" id="IPR029055">
    <property type="entry name" value="Ntn_hydrolases_N"/>
</dbReference>
<accession>A0A5M7C2Q8</accession>
<dbReference type="InterPro" id="IPR043147">
    <property type="entry name" value="Penicillin_amidase_A-knob"/>
</dbReference>
<dbReference type="EMBL" id="VWPH01000007">
    <property type="protein sequence ID" value="KAA5832715.1"/>
    <property type="molecule type" value="Genomic_DNA"/>
</dbReference>
<dbReference type="Gene3D" id="1.10.1400.10">
    <property type="match status" value="1"/>
</dbReference>
<evidence type="ECO:0000313" key="7">
    <source>
        <dbReference type="EMBL" id="KAA5832715.1"/>
    </source>
</evidence>
<organism evidence="7 8">
    <name type="scientific">Saccharopolyspora hirsuta</name>
    <dbReference type="NCBI Taxonomy" id="1837"/>
    <lineage>
        <taxon>Bacteria</taxon>
        <taxon>Bacillati</taxon>
        <taxon>Actinomycetota</taxon>
        <taxon>Actinomycetes</taxon>
        <taxon>Pseudonocardiales</taxon>
        <taxon>Pseudonocardiaceae</taxon>
        <taxon>Saccharopolyspora</taxon>
    </lineage>
</organism>
<feature type="active site" description="Nucleophile" evidence="4">
    <location>
        <position position="269"/>
    </location>
</feature>
<dbReference type="RefSeq" id="WP_150067700.1">
    <property type="nucleotide sequence ID" value="NZ_JBEPDJ010000006.1"/>
</dbReference>
<dbReference type="Pfam" id="PF01804">
    <property type="entry name" value="Penicil_amidase"/>
    <property type="match status" value="1"/>
</dbReference>
<dbReference type="OrthoDB" id="9759796at2"/>
<dbReference type="SMR" id="A0A5M7C2Q8"/>
<dbReference type="GO" id="GO:0016811">
    <property type="term" value="F:hydrolase activity, acting on carbon-nitrogen (but not peptide) bonds, in linear amides"/>
    <property type="evidence" value="ECO:0007669"/>
    <property type="project" value="InterPro"/>
</dbReference>
<evidence type="ECO:0000313" key="8">
    <source>
        <dbReference type="Proteomes" id="UP000323946"/>
    </source>
</evidence>
<keyword evidence="2" id="KW-0378">Hydrolase</keyword>
<dbReference type="SUPFAM" id="SSF56235">
    <property type="entry name" value="N-terminal nucleophile aminohydrolases (Ntn hydrolases)"/>
    <property type="match status" value="1"/>
</dbReference>
<dbReference type="InterPro" id="IPR023343">
    <property type="entry name" value="Penicillin_amidase_dom1"/>
</dbReference>
<feature type="binding site" evidence="5">
    <location>
        <position position="196"/>
    </location>
    <ligand>
        <name>Ca(2+)</name>
        <dbReference type="ChEBI" id="CHEBI:29108"/>
    </ligand>
</feature>
<evidence type="ECO:0000256" key="5">
    <source>
        <dbReference type="PIRSR" id="PIRSR001227-2"/>
    </source>
</evidence>
<gene>
    <name evidence="7" type="ORF">F1721_17195</name>
</gene>
<evidence type="ECO:0000256" key="6">
    <source>
        <dbReference type="SAM" id="MobiDB-lite"/>
    </source>
</evidence>
<dbReference type="AlphaFoldDB" id="A0A5M7C2Q8"/>
<feature type="compositionally biased region" description="Polar residues" evidence="6">
    <location>
        <begin position="716"/>
        <end position="727"/>
    </location>
</feature>
<comment type="caution">
    <text evidence="7">The sequence shown here is derived from an EMBL/GenBank/DDBJ whole genome shotgun (WGS) entry which is preliminary data.</text>
</comment>